<keyword evidence="2" id="KW-0732">Signal</keyword>
<feature type="region of interest" description="Disordered" evidence="1">
    <location>
        <begin position="76"/>
        <end position="99"/>
    </location>
</feature>
<evidence type="ECO:0000256" key="1">
    <source>
        <dbReference type="SAM" id="MobiDB-lite"/>
    </source>
</evidence>
<accession>A0A663FAF3</accession>
<evidence type="ECO:0000313" key="3">
    <source>
        <dbReference type="Ensembl" id="ENSACCP00020020841.1"/>
    </source>
</evidence>
<reference evidence="3" key="1">
    <citation type="submission" date="2025-08" db="UniProtKB">
        <authorList>
            <consortium name="Ensembl"/>
        </authorList>
    </citation>
    <scope>IDENTIFICATION</scope>
</reference>
<proteinExistence type="predicted"/>
<evidence type="ECO:0008006" key="5">
    <source>
        <dbReference type="Google" id="ProtNLM"/>
    </source>
</evidence>
<sequence>MPRQHQQLLLLVLLVGHVHGHEEGRRGDKDELQGPQTDVGDGEEVVIADTVAARLLGVAGEGGFLVPPDALSCHHQHHYPEYEDDREPDAPNGSGVAVHSTQHRVEAGPVHCSSRLQEQAVRNSVRSRTVLGAGRAPG</sequence>
<dbReference type="Proteomes" id="UP000472275">
    <property type="component" value="Chromosome 21"/>
</dbReference>
<feature type="signal peptide" evidence="2">
    <location>
        <begin position="1"/>
        <end position="20"/>
    </location>
</feature>
<evidence type="ECO:0000313" key="4">
    <source>
        <dbReference type="Proteomes" id="UP000472275"/>
    </source>
</evidence>
<feature type="compositionally biased region" description="Basic and acidic residues" evidence="1">
    <location>
        <begin position="22"/>
        <end position="32"/>
    </location>
</feature>
<keyword evidence="4" id="KW-1185">Reference proteome</keyword>
<feature type="region of interest" description="Disordered" evidence="1">
    <location>
        <begin position="22"/>
        <end position="41"/>
    </location>
</feature>
<feature type="chain" id="PRO_5025672719" description="Secreted protein" evidence="2">
    <location>
        <begin position="21"/>
        <end position="138"/>
    </location>
</feature>
<dbReference type="GeneTree" id="ENSGT01030000235750"/>
<name>A0A663FAF3_AQUCH</name>
<protein>
    <recommendedName>
        <fullName evidence="5">Secreted protein</fullName>
    </recommendedName>
</protein>
<evidence type="ECO:0000256" key="2">
    <source>
        <dbReference type="SAM" id="SignalP"/>
    </source>
</evidence>
<organism evidence="3 4">
    <name type="scientific">Aquila chrysaetos chrysaetos</name>
    <dbReference type="NCBI Taxonomy" id="223781"/>
    <lineage>
        <taxon>Eukaryota</taxon>
        <taxon>Metazoa</taxon>
        <taxon>Chordata</taxon>
        <taxon>Craniata</taxon>
        <taxon>Vertebrata</taxon>
        <taxon>Euteleostomi</taxon>
        <taxon>Archelosauria</taxon>
        <taxon>Archosauria</taxon>
        <taxon>Dinosauria</taxon>
        <taxon>Saurischia</taxon>
        <taxon>Theropoda</taxon>
        <taxon>Coelurosauria</taxon>
        <taxon>Aves</taxon>
        <taxon>Neognathae</taxon>
        <taxon>Neoaves</taxon>
        <taxon>Telluraves</taxon>
        <taxon>Accipitrimorphae</taxon>
        <taxon>Accipitriformes</taxon>
        <taxon>Accipitridae</taxon>
        <taxon>Accipitrinae</taxon>
        <taxon>Aquila</taxon>
    </lineage>
</organism>
<reference evidence="3" key="2">
    <citation type="submission" date="2025-09" db="UniProtKB">
        <authorList>
            <consortium name="Ensembl"/>
        </authorList>
    </citation>
    <scope>IDENTIFICATION</scope>
</reference>
<dbReference type="InParanoid" id="A0A663FAF3"/>
<dbReference type="AlphaFoldDB" id="A0A663FAF3"/>
<dbReference type="Ensembl" id="ENSACCT00020021756.1">
    <property type="protein sequence ID" value="ENSACCP00020020841.1"/>
    <property type="gene ID" value="ENSACCG00020014356.1"/>
</dbReference>